<dbReference type="HOGENOM" id="CLU_274871_0_0_1"/>
<dbReference type="SUPFAM" id="SSF51735">
    <property type="entry name" value="NAD(P)-binding Rossmann-fold domains"/>
    <property type="match status" value="1"/>
</dbReference>
<evidence type="ECO:0000259" key="10">
    <source>
        <dbReference type="Pfam" id="PF01210"/>
    </source>
</evidence>
<dbReference type="PROSITE" id="PS50294">
    <property type="entry name" value="WD_REPEATS_REGION"/>
    <property type="match status" value="1"/>
</dbReference>
<dbReference type="Gene3D" id="2.130.10.10">
    <property type="entry name" value="YVTN repeat-like/Quinoprotein amine dehydrogenase"/>
    <property type="match status" value="2"/>
</dbReference>
<dbReference type="PRINTS" id="PR00077">
    <property type="entry name" value="GPDHDRGNASE"/>
</dbReference>
<dbReference type="OrthoDB" id="2506204at2759"/>
<dbReference type="InterPro" id="IPR001680">
    <property type="entry name" value="WD40_rpt"/>
</dbReference>
<dbReference type="Proteomes" id="UP000054248">
    <property type="component" value="Unassembled WGS sequence"/>
</dbReference>
<dbReference type="GO" id="GO:0051287">
    <property type="term" value="F:NAD binding"/>
    <property type="evidence" value="ECO:0007669"/>
    <property type="project" value="UniProtKB-UniRule"/>
</dbReference>
<dbReference type="GO" id="GO:0005634">
    <property type="term" value="C:nucleus"/>
    <property type="evidence" value="ECO:0007669"/>
    <property type="project" value="TreeGrafter"/>
</dbReference>
<keyword evidence="5" id="KW-0560">Oxidoreductase</keyword>
<dbReference type="PROSITE" id="PS50082">
    <property type="entry name" value="WD_REPEATS_2"/>
    <property type="match status" value="2"/>
</dbReference>
<dbReference type="GO" id="GO:0005975">
    <property type="term" value="P:carbohydrate metabolic process"/>
    <property type="evidence" value="ECO:0007669"/>
    <property type="project" value="InterPro"/>
</dbReference>
<dbReference type="SUPFAM" id="SSF48179">
    <property type="entry name" value="6-phosphogluconate dehydrogenase C-terminal domain-like"/>
    <property type="match status" value="1"/>
</dbReference>
<dbReference type="EMBL" id="KN823098">
    <property type="protein sequence ID" value="KIO22893.1"/>
    <property type="molecule type" value="Genomic_DNA"/>
</dbReference>
<dbReference type="SUPFAM" id="SSF50978">
    <property type="entry name" value="WD40 repeat-like"/>
    <property type="match status" value="1"/>
</dbReference>
<dbReference type="PROSITE" id="PS00957">
    <property type="entry name" value="NAD_G3PDH"/>
    <property type="match status" value="1"/>
</dbReference>
<feature type="compositionally biased region" description="Polar residues" evidence="9">
    <location>
        <begin position="8"/>
        <end position="19"/>
    </location>
</feature>
<evidence type="ECO:0000256" key="6">
    <source>
        <dbReference type="ARBA" id="ARBA00023027"/>
    </source>
</evidence>
<sequence>MAPVPDSATASASRANGSQTKEKVAIIGSGNWGSAIARIAGMNVKTRSGQFEPEVTMWVKEEEVDGRPLTEIINEKYENVKYLPGINIGSNVRAEPDLAKVLQGATALVIVLPHQFLNGVLKNMKGHVEEGARAVTLIKGVDVRDGKISTFASLISKELGVSCSALSGANIANEVAADKYSESTLGVPSNGNEEHEDAEDHPEARLWKPLFETPAFRIQVVEDVDGVSLCGALKNVVAMAAGFVDGLGWGDNSKAAIMRIGMLEIHDFCLEFFPGTKSTTFLVESCGVADIMTSCYGEGEDPRKYHPKLRGPVHPQEYAVDPRTGMKNYIANEGGFWDTSKAHVRRLLEQCIAEGRSYRQSKNQENKFNAYRTLGSAILTISFSSDFFAHSNFCELTLISIGGWNVFPHVGDRTKISGPNGQLVYPLVTGTFGGSDFIHSVLGEATDHLSQSSLTELNTQIDTANNKKQSGGVGSIGNIKSLTSAFPGVGGPGGDMDREVDNMERSRAGAQGKDPNQMSPQEIRNAIWPVLVFRDNLVMKIEMVIEKIPGLQAALDNLMESIQVFVLTTLEPYIRPLIEAATKNLVETSGAVINNHDQFEVFNDPNCSDPTHSFLSKDHFNTILNEPAGNLAKIVVMYAVPLITAAWDNPSINARAVADEILECLFHPDWHNRNSKIQVQVMTYMGKWMNSHGAGMQEVQRRLNKESVRNHQNIRFSGQVQGIVSADHVAPSQPKIDLPGLGIPGAPGLGGGGGGDPLASVIGALGKMGVSPGTGGPSREFGSSDAYYSGGPQAPRYQPPPGPPGGHRQPSIPSYDTAGNVRIWDTSFLKTNFPPYDLEPSLPKGEYRPMSGKIVDLAWDSESKRIITVGESREKFGAAIMMDTGGNAGEILGHSKVINAVSIRSQRPFKAVTASDDTTIVFYSGVPFKFEKTIQTHNRFVQDVQFSPNGDLFASVGSDSKAFIYDGKTGDTKQELPTPHKGTIMAGSWSPDSKYLLTSSLDCTVKLWDVEASKAINTWTVGAGVPNQQVGNTWAGSSSDTGIVSLSLGGNLNVFDRRSGDGPVKSLFGPQKAITSAALSSGTFFVGSYDGRITAFDEQGNASRFTEGAGHPSQITGMVSDGEKIHSVGFDDKLREIDPSSKSYTLETFGYFQVESLSSFRRLQ</sequence>
<dbReference type="Pfam" id="PF00400">
    <property type="entry name" value="WD40"/>
    <property type="match status" value="2"/>
</dbReference>
<dbReference type="InterPro" id="IPR019775">
    <property type="entry name" value="WD40_repeat_CS"/>
</dbReference>
<dbReference type="PANTHER" id="PTHR11728:SF8">
    <property type="entry name" value="GLYCEROL-3-PHOSPHATE DEHYDROGENASE [NAD(+)]-RELATED"/>
    <property type="match status" value="1"/>
</dbReference>
<feature type="repeat" description="WD" evidence="8">
    <location>
        <begin position="977"/>
        <end position="1018"/>
    </location>
</feature>
<name>A0A0C3KNI1_9AGAM</name>
<feature type="domain" description="Glycerol-3-phosphate dehydrogenase NAD-dependent N-terminal" evidence="10">
    <location>
        <begin position="23"/>
        <end position="187"/>
    </location>
</feature>
<dbReference type="InterPro" id="IPR015943">
    <property type="entry name" value="WD40/YVTN_repeat-like_dom_sf"/>
</dbReference>
<evidence type="ECO:0000256" key="7">
    <source>
        <dbReference type="ARBA" id="ARBA00048683"/>
    </source>
</evidence>
<dbReference type="SMART" id="SM00320">
    <property type="entry name" value="WD40"/>
    <property type="match status" value="4"/>
</dbReference>
<dbReference type="InterPro" id="IPR010816">
    <property type="entry name" value="Het-C"/>
</dbReference>
<dbReference type="FunFam" id="1.10.1040.10:FF:000004">
    <property type="entry name" value="Glycerol-3-phosphate dehydrogenase [NAD(+)]"/>
    <property type="match status" value="1"/>
</dbReference>
<dbReference type="InterPro" id="IPR017751">
    <property type="entry name" value="G3P_DH_NAD-dep_euk"/>
</dbReference>
<evidence type="ECO:0000256" key="5">
    <source>
        <dbReference type="ARBA" id="ARBA00023002"/>
    </source>
</evidence>
<organism evidence="11 12">
    <name type="scientific">Tulasnella calospora MUT 4182</name>
    <dbReference type="NCBI Taxonomy" id="1051891"/>
    <lineage>
        <taxon>Eukaryota</taxon>
        <taxon>Fungi</taxon>
        <taxon>Dikarya</taxon>
        <taxon>Basidiomycota</taxon>
        <taxon>Agaricomycotina</taxon>
        <taxon>Agaricomycetes</taxon>
        <taxon>Cantharellales</taxon>
        <taxon>Tulasnellaceae</taxon>
        <taxon>Tulasnella</taxon>
    </lineage>
</organism>
<dbReference type="GO" id="GO:0042803">
    <property type="term" value="F:protein homodimerization activity"/>
    <property type="evidence" value="ECO:0007669"/>
    <property type="project" value="InterPro"/>
</dbReference>
<feature type="region of interest" description="Disordered" evidence="9">
    <location>
        <begin position="771"/>
        <end position="816"/>
    </location>
</feature>
<proteinExistence type="inferred from homology"/>
<dbReference type="GO" id="GO:0141152">
    <property type="term" value="F:glycerol-3-phosphate dehydrogenase (NAD+) activity"/>
    <property type="evidence" value="ECO:0007669"/>
    <property type="project" value="UniProtKB-UniRule"/>
</dbReference>
<dbReference type="InterPro" id="IPR036291">
    <property type="entry name" value="NAD(P)-bd_dom_sf"/>
</dbReference>
<reference evidence="12" key="2">
    <citation type="submission" date="2015-01" db="EMBL/GenBank/DDBJ databases">
        <title>Evolutionary Origins and Diversification of the Mycorrhizal Mutualists.</title>
        <authorList>
            <consortium name="DOE Joint Genome Institute"/>
            <consortium name="Mycorrhizal Genomics Consortium"/>
            <person name="Kohler A."/>
            <person name="Kuo A."/>
            <person name="Nagy L.G."/>
            <person name="Floudas D."/>
            <person name="Copeland A."/>
            <person name="Barry K.W."/>
            <person name="Cichocki N."/>
            <person name="Veneault-Fourrey C."/>
            <person name="LaButti K."/>
            <person name="Lindquist E.A."/>
            <person name="Lipzen A."/>
            <person name="Lundell T."/>
            <person name="Morin E."/>
            <person name="Murat C."/>
            <person name="Riley R."/>
            <person name="Ohm R."/>
            <person name="Sun H."/>
            <person name="Tunlid A."/>
            <person name="Henrissat B."/>
            <person name="Grigoriev I.V."/>
            <person name="Hibbett D.S."/>
            <person name="Martin F."/>
        </authorList>
    </citation>
    <scope>NUCLEOTIDE SEQUENCE [LARGE SCALE GENOMIC DNA]</scope>
    <source>
        <strain evidence="12">MUT 4182</strain>
    </source>
</reference>
<dbReference type="Pfam" id="PF01210">
    <property type="entry name" value="NAD_Gly3P_dh_N"/>
    <property type="match status" value="1"/>
</dbReference>
<dbReference type="GO" id="GO:0046168">
    <property type="term" value="P:glycerol-3-phosphate catabolic process"/>
    <property type="evidence" value="ECO:0007669"/>
    <property type="project" value="UniProtKB-UniRule"/>
</dbReference>
<dbReference type="GO" id="GO:0005829">
    <property type="term" value="C:cytosol"/>
    <property type="evidence" value="ECO:0007669"/>
    <property type="project" value="TreeGrafter"/>
</dbReference>
<keyword evidence="3 8" id="KW-0853">WD repeat</keyword>
<dbReference type="PROSITE" id="PS00678">
    <property type="entry name" value="WD_REPEATS_1"/>
    <property type="match status" value="1"/>
</dbReference>
<evidence type="ECO:0000313" key="11">
    <source>
        <dbReference type="EMBL" id="KIO22893.1"/>
    </source>
</evidence>
<evidence type="ECO:0000256" key="8">
    <source>
        <dbReference type="PROSITE-ProRule" id="PRU00221"/>
    </source>
</evidence>
<evidence type="ECO:0000256" key="2">
    <source>
        <dbReference type="ARBA" id="ARBA00013218"/>
    </source>
</evidence>
<dbReference type="FunFam" id="3.40.50.720:FF:000365">
    <property type="entry name" value="Glycerol-3-phosphate dehydrogenase [NAD(+)]"/>
    <property type="match status" value="1"/>
</dbReference>
<evidence type="ECO:0000256" key="4">
    <source>
        <dbReference type="ARBA" id="ARBA00022737"/>
    </source>
</evidence>
<dbReference type="NCBIfam" id="TIGR03376">
    <property type="entry name" value="glycerol3P_DH"/>
    <property type="match status" value="1"/>
</dbReference>
<dbReference type="InterPro" id="IPR008927">
    <property type="entry name" value="6-PGluconate_DH-like_C_sf"/>
</dbReference>
<dbReference type="AlphaFoldDB" id="A0A0C3KNI1"/>
<keyword evidence="6" id="KW-0520">NAD</keyword>
<dbReference type="InterPro" id="IPR013328">
    <property type="entry name" value="6PGD_dom2"/>
</dbReference>
<dbReference type="EC" id="1.1.1.8" evidence="2"/>
<evidence type="ECO:0000313" key="12">
    <source>
        <dbReference type="Proteomes" id="UP000054248"/>
    </source>
</evidence>
<dbReference type="InterPro" id="IPR036322">
    <property type="entry name" value="WD40_repeat_dom_sf"/>
</dbReference>
<dbReference type="Gene3D" id="3.40.50.720">
    <property type="entry name" value="NAD(P)-binding Rossmann-like Domain"/>
    <property type="match status" value="1"/>
</dbReference>
<feature type="repeat" description="WD" evidence="8">
    <location>
        <begin position="934"/>
        <end position="975"/>
    </location>
</feature>
<dbReference type="STRING" id="1051891.A0A0C3KNI1"/>
<protein>
    <recommendedName>
        <fullName evidence="2">glycerol-3-phosphate dehydrogenase (NAD(+))</fullName>
        <ecNumber evidence="2">1.1.1.8</ecNumber>
    </recommendedName>
</protein>
<comment type="catalytic activity">
    <reaction evidence="7">
        <text>sn-glycerol 3-phosphate + NAD(+) = dihydroxyacetone phosphate + NADH + H(+)</text>
        <dbReference type="Rhea" id="RHEA:11092"/>
        <dbReference type="ChEBI" id="CHEBI:15378"/>
        <dbReference type="ChEBI" id="CHEBI:57540"/>
        <dbReference type="ChEBI" id="CHEBI:57597"/>
        <dbReference type="ChEBI" id="CHEBI:57642"/>
        <dbReference type="ChEBI" id="CHEBI:57945"/>
        <dbReference type="EC" id="1.1.1.8"/>
    </reaction>
</comment>
<evidence type="ECO:0000256" key="1">
    <source>
        <dbReference type="ARBA" id="ARBA00011009"/>
    </source>
</evidence>
<dbReference type="InterPro" id="IPR006168">
    <property type="entry name" value="G3P_DH_NAD-dep"/>
</dbReference>
<keyword evidence="12" id="KW-1185">Reference proteome</keyword>
<feature type="region of interest" description="Disordered" evidence="9">
    <location>
        <begin position="1"/>
        <end position="20"/>
    </location>
</feature>
<evidence type="ECO:0000256" key="9">
    <source>
        <dbReference type="SAM" id="MobiDB-lite"/>
    </source>
</evidence>
<comment type="similarity">
    <text evidence="1">Belongs to the NAD-dependent glycerol-3-phosphate dehydrogenase family.</text>
</comment>
<keyword evidence="4" id="KW-0677">Repeat</keyword>
<evidence type="ECO:0000256" key="3">
    <source>
        <dbReference type="ARBA" id="ARBA00022574"/>
    </source>
</evidence>
<reference evidence="11 12" key="1">
    <citation type="submission" date="2014-04" db="EMBL/GenBank/DDBJ databases">
        <authorList>
            <consortium name="DOE Joint Genome Institute"/>
            <person name="Kuo A."/>
            <person name="Girlanda M."/>
            <person name="Perotto S."/>
            <person name="Kohler A."/>
            <person name="Nagy L.G."/>
            <person name="Floudas D."/>
            <person name="Copeland A."/>
            <person name="Barry K.W."/>
            <person name="Cichocki N."/>
            <person name="Veneault-Fourrey C."/>
            <person name="LaButti K."/>
            <person name="Lindquist E.A."/>
            <person name="Lipzen A."/>
            <person name="Lundell T."/>
            <person name="Morin E."/>
            <person name="Murat C."/>
            <person name="Sun H."/>
            <person name="Tunlid A."/>
            <person name="Henrissat B."/>
            <person name="Grigoriev I.V."/>
            <person name="Hibbett D.S."/>
            <person name="Martin F."/>
            <person name="Nordberg H.P."/>
            <person name="Cantor M.N."/>
            <person name="Hua S.X."/>
        </authorList>
    </citation>
    <scope>NUCLEOTIDE SEQUENCE [LARGE SCALE GENOMIC DNA]</scope>
    <source>
        <strain evidence="11 12">MUT 4182</strain>
    </source>
</reference>
<dbReference type="Pfam" id="PF07217">
    <property type="entry name" value="Het-C"/>
    <property type="match status" value="1"/>
</dbReference>
<dbReference type="Gene3D" id="1.10.1040.10">
    <property type="entry name" value="N-(1-d-carboxylethyl)-l-norvaline Dehydrogenase, domain 2"/>
    <property type="match status" value="1"/>
</dbReference>
<dbReference type="InterPro" id="IPR011128">
    <property type="entry name" value="G3P_DH_NAD-dep_N"/>
</dbReference>
<accession>A0A0C3KNI1</accession>
<dbReference type="PANTHER" id="PTHR11728">
    <property type="entry name" value="GLYCEROL-3-PHOSPHATE DEHYDROGENASE"/>
    <property type="match status" value="1"/>
</dbReference>
<gene>
    <name evidence="11" type="ORF">M407DRAFT_9718</name>
</gene>